<evidence type="ECO:0000313" key="2">
    <source>
        <dbReference type="Proteomes" id="UP001620626"/>
    </source>
</evidence>
<name>A0ABD2JG81_9BILA</name>
<dbReference type="EMBL" id="JBICBT010000979">
    <property type="protein sequence ID" value="KAL3089640.1"/>
    <property type="molecule type" value="Genomic_DNA"/>
</dbReference>
<reference evidence="1 2" key="1">
    <citation type="submission" date="2024-10" db="EMBL/GenBank/DDBJ databases">
        <authorList>
            <person name="Kim D."/>
        </authorList>
    </citation>
    <scope>NUCLEOTIDE SEQUENCE [LARGE SCALE GENOMIC DNA]</scope>
    <source>
        <strain evidence="1">BH-2024</strain>
    </source>
</reference>
<dbReference type="Gene3D" id="1.10.3380.30">
    <property type="match status" value="1"/>
</dbReference>
<accession>A0ABD2JG81</accession>
<organism evidence="1 2">
    <name type="scientific">Heterodera trifolii</name>
    <dbReference type="NCBI Taxonomy" id="157864"/>
    <lineage>
        <taxon>Eukaryota</taxon>
        <taxon>Metazoa</taxon>
        <taxon>Ecdysozoa</taxon>
        <taxon>Nematoda</taxon>
        <taxon>Chromadorea</taxon>
        <taxon>Rhabditida</taxon>
        <taxon>Tylenchina</taxon>
        <taxon>Tylenchomorpha</taxon>
        <taxon>Tylenchoidea</taxon>
        <taxon>Heteroderidae</taxon>
        <taxon>Heteroderinae</taxon>
        <taxon>Heterodera</taxon>
    </lineage>
</organism>
<dbReference type="AlphaFoldDB" id="A0ABD2JG81"/>
<keyword evidence="2" id="KW-1185">Reference proteome</keyword>
<proteinExistence type="predicted"/>
<dbReference type="Proteomes" id="UP001620626">
    <property type="component" value="Unassembled WGS sequence"/>
</dbReference>
<gene>
    <name evidence="1" type="ORF">niasHT_024877</name>
</gene>
<sequence>MAQRCKMEEQKRRRFGLREVPPNNLQFSKEYVDRLKVLQALHYIDRQNMVGIKGKSGELLITELILDKQI</sequence>
<evidence type="ECO:0000313" key="1">
    <source>
        <dbReference type="EMBL" id="KAL3089640.1"/>
    </source>
</evidence>
<protein>
    <submittedName>
        <fullName evidence="1">Uncharacterized protein</fullName>
    </submittedName>
</protein>
<comment type="caution">
    <text evidence="1">The sequence shown here is derived from an EMBL/GenBank/DDBJ whole genome shotgun (WGS) entry which is preliminary data.</text>
</comment>